<accession>A0AAV4CVL5</accession>
<dbReference type="AlphaFoldDB" id="A0AAV4CVL5"/>
<keyword evidence="1" id="KW-1133">Transmembrane helix</keyword>
<evidence type="ECO:0000313" key="2">
    <source>
        <dbReference type="EMBL" id="GFO35951.1"/>
    </source>
</evidence>
<keyword evidence="3" id="KW-1185">Reference proteome</keyword>
<organism evidence="2 3">
    <name type="scientific">Plakobranchus ocellatus</name>
    <dbReference type="NCBI Taxonomy" id="259542"/>
    <lineage>
        <taxon>Eukaryota</taxon>
        <taxon>Metazoa</taxon>
        <taxon>Spiralia</taxon>
        <taxon>Lophotrochozoa</taxon>
        <taxon>Mollusca</taxon>
        <taxon>Gastropoda</taxon>
        <taxon>Heterobranchia</taxon>
        <taxon>Euthyneura</taxon>
        <taxon>Panpulmonata</taxon>
        <taxon>Sacoglossa</taxon>
        <taxon>Placobranchoidea</taxon>
        <taxon>Plakobranchidae</taxon>
        <taxon>Plakobranchus</taxon>
    </lineage>
</organism>
<dbReference type="Proteomes" id="UP000735302">
    <property type="component" value="Unassembled WGS sequence"/>
</dbReference>
<name>A0AAV4CVL5_9GAST</name>
<evidence type="ECO:0000256" key="1">
    <source>
        <dbReference type="SAM" id="Phobius"/>
    </source>
</evidence>
<proteinExistence type="predicted"/>
<reference evidence="2 3" key="1">
    <citation type="journal article" date="2021" name="Elife">
        <title>Chloroplast acquisition without the gene transfer in kleptoplastic sea slugs, Plakobranchus ocellatus.</title>
        <authorList>
            <person name="Maeda T."/>
            <person name="Takahashi S."/>
            <person name="Yoshida T."/>
            <person name="Shimamura S."/>
            <person name="Takaki Y."/>
            <person name="Nagai Y."/>
            <person name="Toyoda A."/>
            <person name="Suzuki Y."/>
            <person name="Arimoto A."/>
            <person name="Ishii H."/>
            <person name="Satoh N."/>
            <person name="Nishiyama T."/>
            <person name="Hasebe M."/>
            <person name="Maruyama T."/>
            <person name="Minagawa J."/>
            <person name="Obokata J."/>
            <person name="Shigenobu S."/>
        </authorList>
    </citation>
    <scope>NUCLEOTIDE SEQUENCE [LARGE SCALE GENOMIC DNA]</scope>
</reference>
<gene>
    <name evidence="2" type="ORF">PoB_006245600</name>
</gene>
<keyword evidence="1" id="KW-0812">Transmembrane</keyword>
<protein>
    <submittedName>
        <fullName evidence="2">Uncharacterized protein</fullName>
    </submittedName>
</protein>
<comment type="caution">
    <text evidence="2">The sequence shown here is derived from an EMBL/GenBank/DDBJ whole genome shotgun (WGS) entry which is preliminary data.</text>
</comment>
<evidence type="ECO:0000313" key="3">
    <source>
        <dbReference type="Proteomes" id="UP000735302"/>
    </source>
</evidence>
<keyword evidence="1" id="KW-0472">Membrane</keyword>
<feature type="transmembrane region" description="Helical" evidence="1">
    <location>
        <begin position="39"/>
        <end position="60"/>
    </location>
</feature>
<dbReference type="EMBL" id="BLXT01007028">
    <property type="protein sequence ID" value="GFO35951.1"/>
    <property type="molecule type" value="Genomic_DNA"/>
</dbReference>
<sequence length="145" mass="16020">MVSVALLSGAGGCHAYLKVGAGAWSPTYCRAHWRNTRKKFAAVLTVTLSFFATGYCSGAWKSTPRNRHRPIPDIRTKHTVPFPLICTDDTQYWQTNYDKSHPTGGACASLLLKKFELCTHCRLSFALKATYNLGNQSSLEFCAAL</sequence>